<feature type="non-terminal residue" evidence="3">
    <location>
        <position position="568"/>
    </location>
</feature>
<comment type="caution">
    <text evidence="3">The sequence shown here is derived from an EMBL/GenBank/DDBJ whole genome shotgun (WGS) entry which is preliminary data.</text>
</comment>
<evidence type="ECO:0000313" key="4">
    <source>
        <dbReference type="Proteomes" id="UP000801492"/>
    </source>
</evidence>
<evidence type="ECO:0000256" key="2">
    <source>
        <dbReference type="SAM" id="MobiDB-lite"/>
    </source>
</evidence>
<dbReference type="EMBL" id="VTPC01046496">
    <property type="protein sequence ID" value="KAF2890785.1"/>
    <property type="molecule type" value="Genomic_DNA"/>
</dbReference>
<gene>
    <name evidence="3" type="ORF">ILUMI_15388</name>
</gene>
<feature type="coiled-coil region" evidence="1">
    <location>
        <begin position="167"/>
        <end position="206"/>
    </location>
</feature>
<reference evidence="3" key="1">
    <citation type="submission" date="2019-08" db="EMBL/GenBank/DDBJ databases">
        <title>The genome of the North American firefly Photinus pyralis.</title>
        <authorList>
            <consortium name="Photinus pyralis genome working group"/>
            <person name="Fallon T.R."/>
            <person name="Sander Lower S.E."/>
            <person name="Weng J.-K."/>
        </authorList>
    </citation>
    <scope>NUCLEOTIDE SEQUENCE</scope>
    <source>
        <strain evidence="3">TRF0915ILg1</strain>
        <tissue evidence="3">Whole body</tissue>
    </source>
</reference>
<sequence>IVPINSPTAELVFEELDHWEKNHIDVETLVVRLANAEKQNDYLRDKVLLLERRTQILQEEKGVLMSLEQCLKERCSELQDEVTSLKSGKSQKCRTLYHKKDGSTPAEDEGISSSERSLSPEDIQNEPGIYEMYSIQNETIVKKAEDKTKLDNKLLTDEEETTIDDVIQELKNIINDAETEVYTKEVEQYAKKKKEEQDRIKMEEAQISNKIQMRVDCNVSMDDPIFDSEHEIVPSNLHPQPPRRTRSLIHLFIPSEDYDYNNKEIFFENETPYTSDEGSDSLLSASKCRLPRVDKDVPNSSSVNNNNRAGMHTIIDIKNKSSSYDKHLNHSENRHIRKSESFHHSVQHNIQIREVNKSYKSIRHNSIDGFFAANYSHTPTSTPLVNHQKQVQKALEDFNTEKLKSKSLDRIDDGLDSMVDIIVTDQKTDNLHLKTQSDSGNTTGTTLSRSTSNIFLNSRKDFRITKLPTGNNQHCDDKHKMFLPNHRYENRDNEVHYYFPRVQEKCNTNNSFLITRGHTNAGMYSGYQITKTNRNNLNNSRKLEMSPLKGKGQIGAIGKVTDLPSGLY</sequence>
<feature type="coiled-coil region" evidence="1">
    <location>
        <begin position="26"/>
        <end position="53"/>
    </location>
</feature>
<dbReference type="AlphaFoldDB" id="A0A8K0CWM4"/>
<accession>A0A8K0CWM4</accession>
<feature type="region of interest" description="Disordered" evidence="2">
    <location>
        <begin position="96"/>
        <end position="126"/>
    </location>
</feature>
<organism evidence="3 4">
    <name type="scientific">Ignelater luminosus</name>
    <name type="common">Cucubano</name>
    <name type="synonym">Pyrophorus luminosus</name>
    <dbReference type="NCBI Taxonomy" id="2038154"/>
    <lineage>
        <taxon>Eukaryota</taxon>
        <taxon>Metazoa</taxon>
        <taxon>Ecdysozoa</taxon>
        <taxon>Arthropoda</taxon>
        <taxon>Hexapoda</taxon>
        <taxon>Insecta</taxon>
        <taxon>Pterygota</taxon>
        <taxon>Neoptera</taxon>
        <taxon>Endopterygota</taxon>
        <taxon>Coleoptera</taxon>
        <taxon>Polyphaga</taxon>
        <taxon>Elateriformia</taxon>
        <taxon>Elateroidea</taxon>
        <taxon>Elateridae</taxon>
        <taxon>Agrypninae</taxon>
        <taxon>Pyrophorini</taxon>
        <taxon>Ignelater</taxon>
    </lineage>
</organism>
<evidence type="ECO:0000313" key="3">
    <source>
        <dbReference type="EMBL" id="KAF2890785.1"/>
    </source>
</evidence>
<keyword evidence="4" id="KW-1185">Reference proteome</keyword>
<name>A0A8K0CWM4_IGNLU</name>
<proteinExistence type="predicted"/>
<evidence type="ECO:0000256" key="1">
    <source>
        <dbReference type="SAM" id="Coils"/>
    </source>
</evidence>
<keyword evidence="1" id="KW-0175">Coiled coil</keyword>
<dbReference type="Proteomes" id="UP000801492">
    <property type="component" value="Unassembled WGS sequence"/>
</dbReference>
<dbReference type="OrthoDB" id="6427809at2759"/>
<protein>
    <submittedName>
        <fullName evidence="3">Uncharacterized protein</fullName>
    </submittedName>
</protein>